<sequence length="363" mass="39626">MKLSGLFYISSSLLFCVSSQRTLVVFGDDSVSYGNNFPSSSGVSYYNGRMSNGPLWTEYAAYFSGNNIINYAYQGAVSNNTFVGKLVKESLSVPSLYEQVRTFGQNFGGKLDKNSIANDTVVISVGTNDIKMLKGLIQNNSVKFVSYVGNVIASVIDGVSYMRSLGYTRFVISNLPQVSRMPYFSDSSVLTKVQMDLATTVINALLLTKLKVLKLSDKGFSKSYVLDNFSFQALMIPESKVLNSVGISKMGSACYNATADSLNLLTCSDPRNFYFLDSSNPTTMVNGFYGAMVSEFLNGTDFTFTTNFAKNLANKYMLSKIYSGTSDDNYLNSNMLSGVGGLTTNVADSIIRMDQIIADKSQS</sequence>
<keyword evidence="2" id="KW-0732">Signal</keyword>
<dbReference type="PANTHER" id="PTHR45648">
    <property type="entry name" value="GDSL LIPASE/ACYLHYDROLASE FAMILY PROTEIN (AFU_ORTHOLOGUE AFUA_4G14700)"/>
    <property type="match status" value="1"/>
</dbReference>
<accession>A0A1R0H9L5</accession>
<dbReference type="InterPro" id="IPR001087">
    <property type="entry name" value="GDSL"/>
</dbReference>
<protein>
    <recommendedName>
        <fullName evidence="5">GDSL esterase/lipase</fullName>
    </recommendedName>
</protein>
<reference evidence="3 4" key="1">
    <citation type="journal article" date="2016" name="Mol. Biol. Evol.">
        <title>Genome-Wide Survey of Gut Fungi (Harpellales) Reveals the First Horizontally Transferred Ubiquitin Gene from a Mosquito Host.</title>
        <authorList>
            <person name="Wang Y."/>
            <person name="White M.M."/>
            <person name="Kvist S."/>
            <person name="Moncalvo J.M."/>
        </authorList>
    </citation>
    <scope>NUCLEOTIDE SEQUENCE [LARGE SCALE GENOMIC DNA]</scope>
    <source>
        <strain evidence="3 4">ALG-7-W6</strain>
    </source>
</reference>
<dbReference type="AlphaFoldDB" id="A0A1R0H9L5"/>
<feature type="chain" id="PRO_5010301625" description="GDSL esterase/lipase" evidence="2">
    <location>
        <begin position="20"/>
        <end position="363"/>
    </location>
</feature>
<evidence type="ECO:0000256" key="2">
    <source>
        <dbReference type="SAM" id="SignalP"/>
    </source>
</evidence>
<dbReference type="Proteomes" id="UP000187455">
    <property type="component" value="Unassembled WGS sequence"/>
</dbReference>
<dbReference type="Pfam" id="PF00657">
    <property type="entry name" value="Lipase_GDSL"/>
    <property type="match status" value="1"/>
</dbReference>
<evidence type="ECO:0000313" key="4">
    <source>
        <dbReference type="Proteomes" id="UP000187455"/>
    </source>
</evidence>
<dbReference type="InterPro" id="IPR051058">
    <property type="entry name" value="GDSL_Est/Lipase"/>
</dbReference>
<evidence type="ECO:0000256" key="1">
    <source>
        <dbReference type="ARBA" id="ARBA00022801"/>
    </source>
</evidence>
<dbReference type="OrthoDB" id="1600564at2759"/>
<evidence type="ECO:0000313" key="3">
    <source>
        <dbReference type="EMBL" id="OLY85768.1"/>
    </source>
</evidence>
<dbReference type="EMBL" id="LSSL01000006">
    <property type="protein sequence ID" value="OLY85768.1"/>
    <property type="molecule type" value="Genomic_DNA"/>
</dbReference>
<keyword evidence="4" id="KW-1185">Reference proteome</keyword>
<dbReference type="Gene3D" id="3.40.50.1110">
    <property type="entry name" value="SGNH hydrolase"/>
    <property type="match status" value="1"/>
</dbReference>
<proteinExistence type="predicted"/>
<organism evidence="3 4">
    <name type="scientific">Smittium mucronatum</name>
    <dbReference type="NCBI Taxonomy" id="133383"/>
    <lineage>
        <taxon>Eukaryota</taxon>
        <taxon>Fungi</taxon>
        <taxon>Fungi incertae sedis</taxon>
        <taxon>Zoopagomycota</taxon>
        <taxon>Kickxellomycotina</taxon>
        <taxon>Harpellomycetes</taxon>
        <taxon>Harpellales</taxon>
        <taxon>Legeriomycetaceae</taxon>
        <taxon>Smittium</taxon>
    </lineage>
</organism>
<name>A0A1R0H9L5_9FUNG</name>
<keyword evidence="1" id="KW-0378">Hydrolase</keyword>
<dbReference type="InterPro" id="IPR036514">
    <property type="entry name" value="SGNH_hydro_sf"/>
</dbReference>
<gene>
    <name evidence="3" type="ORF">AYI68_g32</name>
</gene>
<dbReference type="GO" id="GO:0016788">
    <property type="term" value="F:hydrolase activity, acting on ester bonds"/>
    <property type="evidence" value="ECO:0007669"/>
    <property type="project" value="InterPro"/>
</dbReference>
<evidence type="ECO:0008006" key="5">
    <source>
        <dbReference type="Google" id="ProtNLM"/>
    </source>
</evidence>
<dbReference type="PANTHER" id="PTHR45648:SF22">
    <property type="entry name" value="GDSL LIPASE_ACYLHYDROLASE FAMILY PROTEIN (AFU_ORTHOLOGUE AFUA_4G14700)"/>
    <property type="match status" value="1"/>
</dbReference>
<dbReference type="SUPFAM" id="SSF52266">
    <property type="entry name" value="SGNH hydrolase"/>
    <property type="match status" value="1"/>
</dbReference>
<dbReference type="STRING" id="133383.A0A1R0H9L5"/>
<comment type="caution">
    <text evidence="3">The sequence shown here is derived from an EMBL/GenBank/DDBJ whole genome shotgun (WGS) entry which is preliminary data.</text>
</comment>
<feature type="signal peptide" evidence="2">
    <location>
        <begin position="1"/>
        <end position="19"/>
    </location>
</feature>